<evidence type="ECO:0000313" key="2">
    <source>
        <dbReference type="Proteomes" id="UP000298652"/>
    </source>
</evidence>
<organism evidence="1 2">
    <name type="scientific">Setaria viridis</name>
    <name type="common">Green bristlegrass</name>
    <name type="synonym">Setaria italica subsp. viridis</name>
    <dbReference type="NCBI Taxonomy" id="4556"/>
    <lineage>
        <taxon>Eukaryota</taxon>
        <taxon>Viridiplantae</taxon>
        <taxon>Streptophyta</taxon>
        <taxon>Embryophyta</taxon>
        <taxon>Tracheophyta</taxon>
        <taxon>Spermatophyta</taxon>
        <taxon>Magnoliopsida</taxon>
        <taxon>Liliopsida</taxon>
        <taxon>Poales</taxon>
        <taxon>Poaceae</taxon>
        <taxon>PACMAD clade</taxon>
        <taxon>Panicoideae</taxon>
        <taxon>Panicodae</taxon>
        <taxon>Paniceae</taxon>
        <taxon>Cenchrinae</taxon>
        <taxon>Setaria</taxon>
    </lineage>
</organism>
<dbReference type="EMBL" id="CM016553">
    <property type="protein sequence ID" value="TKW32572.1"/>
    <property type="molecule type" value="Genomic_DNA"/>
</dbReference>
<name>A0A4U6VTB7_SETVI</name>
<sequence>MAMLSDVVQREHRARCTGRCSTSAQPDEGLCLPPSASAALYGRRFFAYCSSFVAASK</sequence>
<gene>
    <name evidence="1" type="ORF">SEVIR_2G176325v2</name>
</gene>
<keyword evidence="2" id="KW-1185">Reference proteome</keyword>
<proteinExistence type="predicted"/>
<reference evidence="1" key="1">
    <citation type="submission" date="2019-03" db="EMBL/GenBank/DDBJ databases">
        <title>WGS assembly of Setaria viridis.</title>
        <authorList>
            <person name="Huang P."/>
            <person name="Jenkins J."/>
            <person name="Grimwood J."/>
            <person name="Barry K."/>
            <person name="Healey A."/>
            <person name="Mamidi S."/>
            <person name="Sreedasyam A."/>
            <person name="Shu S."/>
            <person name="Feldman M."/>
            <person name="Wu J."/>
            <person name="Yu Y."/>
            <person name="Chen C."/>
            <person name="Johnson J."/>
            <person name="Rokhsar D."/>
            <person name="Baxter I."/>
            <person name="Schmutz J."/>
            <person name="Brutnell T."/>
            <person name="Kellogg E."/>
        </authorList>
    </citation>
    <scope>NUCLEOTIDE SEQUENCE [LARGE SCALE GENOMIC DNA]</scope>
</reference>
<accession>A0A4U6VTB7</accession>
<dbReference type="Proteomes" id="UP000298652">
    <property type="component" value="Chromosome 2"/>
</dbReference>
<evidence type="ECO:0000313" key="1">
    <source>
        <dbReference type="EMBL" id="TKW32572.1"/>
    </source>
</evidence>
<dbReference type="AlphaFoldDB" id="A0A4U6VTB7"/>
<dbReference type="Gramene" id="TKW32572">
    <property type="protein sequence ID" value="TKW32572"/>
    <property type="gene ID" value="SEVIR_2G176325v2"/>
</dbReference>
<protein>
    <submittedName>
        <fullName evidence="1">Uncharacterized protein</fullName>
    </submittedName>
</protein>